<keyword evidence="1" id="KW-0805">Transcription regulation</keyword>
<evidence type="ECO:0000256" key="4">
    <source>
        <dbReference type="ARBA" id="ARBA00023242"/>
    </source>
</evidence>
<keyword evidence="10" id="KW-1185">Reference proteome</keyword>
<dbReference type="Proteomes" id="UP000233551">
    <property type="component" value="Unassembled WGS sequence"/>
</dbReference>
<proteinExistence type="predicted"/>
<dbReference type="STRING" id="22663.A0A218X8I3"/>
<dbReference type="OrthoDB" id="1625833at2759"/>
<dbReference type="Proteomes" id="UP000197138">
    <property type="component" value="Unassembled WGS sequence"/>
</dbReference>
<keyword evidence="2" id="KW-0238">DNA-binding</keyword>
<dbReference type="SUPFAM" id="SSF101941">
    <property type="entry name" value="NAC domain"/>
    <property type="match status" value="1"/>
</dbReference>
<feature type="compositionally biased region" description="Basic and acidic residues" evidence="5">
    <location>
        <begin position="266"/>
        <end position="276"/>
    </location>
</feature>
<feature type="region of interest" description="Disordered" evidence="5">
    <location>
        <begin position="266"/>
        <end position="368"/>
    </location>
</feature>
<organism evidence="7 9">
    <name type="scientific">Punica granatum</name>
    <name type="common">Pomegranate</name>
    <dbReference type="NCBI Taxonomy" id="22663"/>
    <lineage>
        <taxon>Eukaryota</taxon>
        <taxon>Viridiplantae</taxon>
        <taxon>Streptophyta</taxon>
        <taxon>Embryophyta</taxon>
        <taxon>Tracheophyta</taxon>
        <taxon>Spermatophyta</taxon>
        <taxon>Magnoliopsida</taxon>
        <taxon>eudicotyledons</taxon>
        <taxon>Gunneridae</taxon>
        <taxon>Pentapetalae</taxon>
        <taxon>rosids</taxon>
        <taxon>malvids</taxon>
        <taxon>Myrtales</taxon>
        <taxon>Lythraceae</taxon>
        <taxon>Punica</taxon>
    </lineage>
</organism>
<protein>
    <recommendedName>
        <fullName evidence="6">NAC domain-containing protein</fullName>
    </recommendedName>
</protein>
<sequence length="384" mass="43086">MCPPAAAPPRDLNYNCTVEELIMHLEKLQHGSPLPRNVIIDVNPYCRRPENLPDKMWYFIHSEYNKATEVGVWKPKGEPSRVFSNTSISGWRTTLEFFEGQTPHSPKKTNWIMQEFKVTPNKIEHSFDGSRVHEPSMLCKVFHSAEDLCDPELEPRIGGNDSLYEKSLNPIPLLLSTDSRFEKGSTSNHEENDQSDKVIAEIPPNDPVAENLSDDDCISRGDYIELWDLETRGSPSSSSDNSSCVTMSSDECFDSLALLQDLEPAKDPNLEGRDISNCHPNTSASDRPDVAVRGTAASGSLIINEPRNLPDQETRRTDLPSPTLAKGREKKRECSHENPSPNSCEATPSTSRQSSDSEGSKKGNGRIKRPKKKYLCFLPFQFFF</sequence>
<feature type="region of interest" description="Disordered" evidence="5">
    <location>
        <begin position="181"/>
        <end position="201"/>
    </location>
</feature>
<name>A0A218X8I3_PUNGR</name>
<evidence type="ECO:0000313" key="8">
    <source>
        <dbReference type="EMBL" id="PKI43748.1"/>
    </source>
</evidence>
<gene>
    <name evidence="7" type="ORF">CDL15_Pgr006852</name>
    <name evidence="8" type="ORF">CRG98_035854</name>
</gene>
<evidence type="ECO:0000256" key="5">
    <source>
        <dbReference type="SAM" id="MobiDB-lite"/>
    </source>
</evidence>
<reference evidence="8 10" key="3">
    <citation type="submission" date="2017-11" db="EMBL/GenBank/DDBJ databases">
        <title>De-novo sequencing of pomegranate (Punica granatum L.) genome.</title>
        <authorList>
            <person name="Akparov Z."/>
            <person name="Amiraslanov A."/>
            <person name="Hajiyeva S."/>
            <person name="Abbasov M."/>
            <person name="Kaur K."/>
            <person name="Hamwieh A."/>
            <person name="Solovyev V."/>
            <person name="Salamov A."/>
            <person name="Braich B."/>
            <person name="Kosarev P."/>
            <person name="Mahmoud A."/>
            <person name="Hajiyev E."/>
            <person name="Babayeva S."/>
            <person name="Izzatullayeva V."/>
            <person name="Mammadov A."/>
            <person name="Mammadov A."/>
            <person name="Sharifova S."/>
            <person name="Ojaghi J."/>
            <person name="Eynullazada K."/>
            <person name="Bayramov B."/>
            <person name="Abdulazimova A."/>
            <person name="Shahmuradov I."/>
        </authorList>
    </citation>
    <scope>NUCLEOTIDE SEQUENCE [LARGE SCALE GENOMIC DNA]</scope>
    <source>
        <strain evidence="8">AG2017</strain>
        <strain evidence="10">cv. AG2017</strain>
        <tissue evidence="8">Leaf</tissue>
    </source>
</reference>
<dbReference type="InterPro" id="IPR003441">
    <property type="entry name" value="NAC-dom"/>
</dbReference>
<feature type="domain" description="NAC" evidence="6">
    <location>
        <begin position="8"/>
        <end position="144"/>
    </location>
</feature>
<dbReference type="AlphaFoldDB" id="A0A218X8I3"/>
<dbReference type="GO" id="GO:0006355">
    <property type="term" value="P:regulation of DNA-templated transcription"/>
    <property type="evidence" value="ECO:0007669"/>
    <property type="project" value="InterPro"/>
</dbReference>
<reference evidence="9" key="1">
    <citation type="journal article" date="2017" name="Plant J.">
        <title>The pomegranate (Punica granatum L.) genome and the genomics of punicalagin biosynthesis.</title>
        <authorList>
            <person name="Qin G."/>
            <person name="Xu C."/>
            <person name="Ming R."/>
            <person name="Tang H."/>
            <person name="Guyot R."/>
            <person name="Kramer E.M."/>
            <person name="Hu Y."/>
            <person name="Yi X."/>
            <person name="Qi Y."/>
            <person name="Xu X."/>
            <person name="Gao Z."/>
            <person name="Pan H."/>
            <person name="Jian J."/>
            <person name="Tian Y."/>
            <person name="Yue Z."/>
            <person name="Xu Y."/>
        </authorList>
    </citation>
    <scope>NUCLEOTIDE SEQUENCE [LARGE SCALE GENOMIC DNA]</scope>
    <source>
        <strain evidence="9">cv. Dabenzi</strain>
    </source>
</reference>
<evidence type="ECO:0000256" key="1">
    <source>
        <dbReference type="ARBA" id="ARBA00023015"/>
    </source>
</evidence>
<comment type="caution">
    <text evidence="7">The sequence shown here is derived from an EMBL/GenBank/DDBJ whole genome shotgun (WGS) entry which is preliminary data.</text>
</comment>
<dbReference type="Gene3D" id="2.170.150.80">
    <property type="entry name" value="NAC domain"/>
    <property type="match status" value="1"/>
</dbReference>
<evidence type="ECO:0000313" key="10">
    <source>
        <dbReference type="Proteomes" id="UP000233551"/>
    </source>
</evidence>
<feature type="compositionally biased region" description="Basic and acidic residues" evidence="5">
    <location>
        <begin position="326"/>
        <end position="336"/>
    </location>
</feature>
<dbReference type="PROSITE" id="PS51005">
    <property type="entry name" value="NAC"/>
    <property type="match status" value="1"/>
</dbReference>
<evidence type="ECO:0000313" key="9">
    <source>
        <dbReference type="Proteomes" id="UP000197138"/>
    </source>
</evidence>
<dbReference type="PANTHER" id="PTHR31719:SF179">
    <property type="entry name" value="OS08G0148400 PROTEIN"/>
    <property type="match status" value="1"/>
</dbReference>
<feature type="compositionally biased region" description="Polar residues" evidence="5">
    <location>
        <begin position="337"/>
        <end position="357"/>
    </location>
</feature>
<dbReference type="GO" id="GO:0003677">
    <property type="term" value="F:DNA binding"/>
    <property type="evidence" value="ECO:0007669"/>
    <property type="project" value="UniProtKB-KW"/>
</dbReference>
<dbReference type="InterPro" id="IPR036093">
    <property type="entry name" value="NAC_dom_sf"/>
</dbReference>
<evidence type="ECO:0000313" key="7">
    <source>
        <dbReference type="EMBL" id="OWM80821.1"/>
    </source>
</evidence>
<dbReference type="Pfam" id="PF02365">
    <property type="entry name" value="NAM"/>
    <property type="match status" value="1"/>
</dbReference>
<feature type="compositionally biased region" description="Basic and acidic residues" evidence="5">
    <location>
        <begin position="308"/>
        <end position="318"/>
    </location>
</feature>
<dbReference type="EMBL" id="PGOL01002987">
    <property type="protein sequence ID" value="PKI43748.1"/>
    <property type="molecule type" value="Genomic_DNA"/>
</dbReference>
<evidence type="ECO:0000256" key="2">
    <source>
        <dbReference type="ARBA" id="ARBA00023125"/>
    </source>
</evidence>
<dbReference type="PANTHER" id="PTHR31719">
    <property type="entry name" value="NAC TRANSCRIPTION FACTOR 56"/>
    <property type="match status" value="1"/>
</dbReference>
<dbReference type="GeneID" id="116192311"/>
<reference evidence="7" key="2">
    <citation type="submission" date="2017-06" db="EMBL/GenBank/DDBJ databases">
        <title>The pomegranate genome and the genomics of punicalagin biosynthesis.</title>
        <authorList>
            <person name="Xu C."/>
        </authorList>
    </citation>
    <scope>NUCLEOTIDE SEQUENCE [LARGE SCALE GENOMIC DNA]</scope>
    <source>
        <tissue evidence="7">Fresh leaf</tissue>
    </source>
</reference>
<keyword evidence="3" id="KW-0804">Transcription</keyword>
<dbReference type="EMBL" id="MTKT01002214">
    <property type="protein sequence ID" value="OWM80821.1"/>
    <property type="molecule type" value="Genomic_DNA"/>
</dbReference>
<evidence type="ECO:0000256" key="3">
    <source>
        <dbReference type="ARBA" id="ARBA00023163"/>
    </source>
</evidence>
<accession>A0A218X8I3</accession>
<keyword evidence="4" id="KW-0539">Nucleus</keyword>
<evidence type="ECO:0000259" key="6">
    <source>
        <dbReference type="PROSITE" id="PS51005"/>
    </source>
</evidence>
<feature type="compositionally biased region" description="Basic and acidic residues" evidence="5">
    <location>
        <begin position="181"/>
        <end position="199"/>
    </location>
</feature>